<reference evidence="3" key="1">
    <citation type="submission" date="2015-10" db="EMBL/GenBank/DDBJ databases">
        <authorList>
            <person name="Luecker S."/>
            <person name="Luecker S."/>
        </authorList>
    </citation>
    <scope>NUCLEOTIDE SEQUENCE [LARGE SCALE GENOMIC DNA]</scope>
</reference>
<feature type="region of interest" description="Disordered" evidence="1">
    <location>
        <begin position="37"/>
        <end position="56"/>
    </location>
</feature>
<protein>
    <submittedName>
        <fullName evidence="2">Uncharacterized protein</fullName>
    </submittedName>
</protein>
<keyword evidence="3" id="KW-1185">Reference proteome</keyword>
<dbReference type="Proteomes" id="UP000198736">
    <property type="component" value="Unassembled WGS sequence"/>
</dbReference>
<evidence type="ECO:0000313" key="3">
    <source>
        <dbReference type="Proteomes" id="UP000198736"/>
    </source>
</evidence>
<sequence length="56" mass="6236">MGEMWNKHLDLSLARSRELTRFSQSLCFTLTSRSQTVRKPSQITNGGPIDSGLSPV</sequence>
<proteinExistence type="predicted"/>
<dbReference type="STRING" id="1742973.COMA2_80185"/>
<evidence type="ECO:0000313" key="2">
    <source>
        <dbReference type="EMBL" id="CUS39796.1"/>
    </source>
</evidence>
<accession>A0A0S4LUV0</accession>
<name>A0A0S4LUV0_9BACT</name>
<organism evidence="2 3">
    <name type="scientific">Candidatus Nitrospira nitrificans</name>
    <dbReference type="NCBI Taxonomy" id="1742973"/>
    <lineage>
        <taxon>Bacteria</taxon>
        <taxon>Pseudomonadati</taxon>
        <taxon>Nitrospirota</taxon>
        <taxon>Nitrospiria</taxon>
        <taxon>Nitrospirales</taxon>
        <taxon>Nitrospiraceae</taxon>
        <taxon>Nitrospira</taxon>
    </lineage>
</organism>
<evidence type="ECO:0000256" key="1">
    <source>
        <dbReference type="SAM" id="MobiDB-lite"/>
    </source>
</evidence>
<dbReference type="AlphaFoldDB" id="A0A0S4LUV0"/>
<dbReference type="EMBL" id="CZPZ01000035">
    <property type="protein sequence ID" value="CUS39796.1"/>
    <property type="molecule type" value="Genomic_DNA"/>
</dbReference>
<gene>
    <name evidence="2" type="ORF">COMA2_80185</name>
</gene>